<evidence type="ECO:0000256" key="1">
    <source>
        <dbReference type="ARBA" id="ARBA00003041"/>
    </source>
</evidence>
<evidence type="ECO:0000313" key="10">
    <source>
        <dbReference type="Proteomes" id="UP000288623"/>
    </source>
</evidence>
<dbReference type="Proteomes" id="UP000288623">
    <property type="component" value="Unassembled WGS sequence"/>
</dbReference>
<dbReference type="PANTHER" id="PTHR34982:SF1">
    <property type="entry name" value="FLAGELLAR ASSEMBLY PROTEIN FLIH"/>
    <property type="match status" value="1"/>
</dbReference>
<keyword evidence="6" id="KW-1006">Bacterial flagellum protein export</keyword>
<keyword evidence="10" id="KW-1185">Reference proteome</keyword>
<organism evidence="9 10">
    <name type="scientific">Candidatus Kurthia intestinigallinarum</name>
    <dbReference type="NCBI Taxonomy" id="1562256"/>
    <lineage>
        <taxon>Bacteria</taxon>
        <taxon>Bacillati</taxon>
        <taxon>Bacillota</taxon>
        <taxon>Bacilli</taxon>
        <taxon>Bacillales</taxon>
        <taxon>Caryophanaceae</taxon>
        <taxon>Kurthia</taxon>
    </lineage>
</organism>
<dbReference type="OrthoDB" id="19020at2"/>
<dbReference type="GO" id="GO:0005829">
    <property type="term" value="C:cytosol"/>
    <property type="evidence" value="ECO:0007669"/>
    <property type="project" value="TreeGrafter"/>
</dbReference>
<gene>
    <name evidence="9" type="ORF">QI30_10435</name>
</gene>
<sequence length="258" mass="29941">MSRIYRPGTGMDQPNIRTIEIREFMIPTVDEDNDVVPDISLEQLYAERDRLLEEARQEIELKKKQFEVFCIEKETSLKKSKQQWEDEKIQLQQQAYDEGFSQGIDEGRNKALSNMASDIQIANETMAQSEQNAYAYLESQEGVILELAMRSAERILNLELEENATKYMPIVKRALKEVRESEFVKVYVSAENHALLTKNRAELVAMFPVDMPFMIFIDDTLSIQECYIDTNHGRLIASIDEQLNELRHHLSEILESAE</sequence>
<evidence type="ECO:0000256" key="7">
    <source>
        <dbReference type="SAM" id="Coils"/>
    </source>
</evidence>
<comment type="function">
    <text evidence="1">Needed for flagellar regrowth and assembly.</text>
</comment>
<evidence type="ECO:0000256" key="3">
    <source>
        <dbReference type="ARBA" id="ARBA00022448"/>
    </source>
</evidence>
<evidence type="ECO:0000259" key="8">
    <source>
        <dbReference type="Pfam" id="PF02108"/>
    </source>
</evidence>
<dbReference type="GO" id="GO:0015031">
    <property type="term" value="P:protein transport"/>
    <property type="evidence" value="ECO:0007669"/>
    <property type="project" value="UniProtKB-KW"/>
</dbReference>
<keyword evidence="9" id="KW-0966">Cell projection</keyword>
<dbReference type="GO" id="GO:0044781">
    <property type="term" value="P:bacterial-type flagellum organization"/>
    <property type="evidence" value="ECO:0007669"/>
    <property type="project" value="UniProtKB-KW"/>
</dbReference>
<comment type="similarity">
    <text evidence="2">Belongs to the FliH family.</text>
</comment>
<dbReference type="RefSeq" id="WP_126990761.1">
    <property type="nucleotide sequence ID" value="NZ_JTFC01000031.1"/>
</dbReference>
<protein>
    <submittedName>
        <fullName evidence="9">Flagellar assembly protein</fullName>
    </submittedName>
</protein>
<dbReference type="AlphaFoldDB" id="A0A433RT63"/>
<name>A0A433RT63_9BACL</name>
<feature type="coiled-coil region" evidence="7">
    <location>
        <begin position="41"/>
        <end position="132"/>
    </location>
</feature>
<keyword evidence="4" id="KW-1005">Bacterial flagellum biogenesis</keyword>
<proteinExistence type="inferred from homology"/>
<keyword evidence="5" id="KW-0653">Protein transport</keyword>
<dbReference type="PANTHER" id="PTHR34982">
    <property type="entry name" value="YOP PROTEINS TRANSLOCATION PROTEIN L"/>
    <property type="match status" value="1"/>
</dbReference>
<dbReference type="InterPro" id="IPR018035">
    <property type="entry name" value="Flagellar_FliH/T3SS_HrpE"/>
</dbReference>
<comment type="caution">
    <text evidence="9">The sequence shown here is derived from an EMBL/GenBank/DDBJ whole genome shotgun (WGS) entry which is preliminary data.</text>
</comment>
<keyword evidence="9" id="KW-0969">Cilium</keyword>
<keyword evidence="7" id="KW-0175">Coiled coil</keyword>
<keyword evidence="3" id="KW-0813">Transport</keyword>
<dbReference type="InterPro" id="IPR051472">
    <property type="entry name" value="T3SS_Stator/FliH"/>
</dbReference>
<evidence type="ECO:0000256" key="2">
    <source>
        <dbReference type="ARBA" id="ARBA00006602"/>
    </source>
</evidence>
<dbReference type="EMBL" id="JTFC01000031">
    <property type="protein sequence ID" value="RUS55349.1"/>
    <property type="molecule type" value="Genomic_DNA"/>
</dbReference>
<evidence type="ECO:0000256" key="4">
    <source>
        <dbReference type="ARBA" id="ARBA00022795"/>
    </source>
</evidence>
<feature type="domain" description="Flagellar assembly protein FliH/Type III secretion system HrpE" evidence="8">
    <location>
        <begin position="124"/>
        <end position="245"/>
    </location>
</feature>
<evidence type="ECO:0000256" key="6">
    <source>
        <dbReference type="ARBA" id="ARBA00023225"/>
    </source>
</evidence>
<accession>A0A433RT63</accession>
<reference evidence="9 10" key="1">
    <citation type="submission" date="2014-11" db="EMBL/GenBank/DDBJ databases">
        <title>Genome sequence and analysis of novel Kurthia sp.</title>
        <authorList>
            <person name="Lawson J.N."/>
            <person name="Gonzalez J.E."/>
            <person name="Rinauldi L."/>
            <person name="Xuan Z."/>
            <person name="Firman A."/>
            <person name="Shaddox L."/>
            <person name="Trudeau A."/>
            <person name="Shah S."/>
            <person name="Reiman D."/>
        </authorList>
    </citation>
    <scope>NUCLEOTIDE SEQUENCE [LARGE SCALE GENOMIC DNA]</scope>
    <source>
        <strain evidence="9 10">3B1D</strain>
    </source>
</reference>
<dbReference type="Pfam" id="PF02108">
    <property type="entry name" value="FliH"/>
    <property type="match status" value="1"/>
</dbReference>
<keyword evidence="9" id="KW-0282">Flagellum</keyword>
<evidence type="ECO:0000313" key="9">
    <source>
        <dbReference type="EMBL" id="RUS55349.1"/>
    </source>
</evidence>
<evidence type="ECO:0000256" key="5">
    <source>
        <dbReference type="ARBA" id="ARBA00022927"/>
    </source>
</evidence>